<dbReference type="Proteomes" id="UP001175227">
    <property type="component" value="Unassembled WGS sequence"/>
</dbReference>
<evidence type="ECO:0000259" key="3">
    <source>
        <dbReference type="Pfam" id="PF03435"/>
    </source>
</evidence>
<comment type="similarity">
    <text evidence="1">Belongs to the saccharopine dehydrogenase family.</text>
</comment>
<evidence type="ECO:0000256" key="1">
    <source>
        <dbReference type="ARBA" id="ARBA00038048"/>
    </source>
</evidence>
<name>A0AA39UEM4_9AGAR</name>
<keyword evidence="2" id="KW-0812">Transmembrane</keyword>
<protein>
    <recommendedName>
        <fullName evidence="3">Saccharopine dehydrogenase NADP binding domain-containing protein</fullName>
    </recommendedName>
</protein>
<keyword evidence="2" id="KW-1133">Transmembrane helix</keyword>
<reference evidence="4" key="1">
    <citation type="submission" date="2023-06" db="EMBL/GenBank/DDBJ databases">
        <authorList>
            <consortium name="Lawrence Berkeley National Laboratory"/>
            <person name="Ahrendt S."/>
            <person name="Sahu N."/>
            <person name="Indic B."/>
            <person name="Wong-Bajracharya J."/>
            <person name="Merenyi Z."/>
            <person name="Ke H.-M."/>
            <person name="Monk M."/>
            <person name="Kocsube S."/>
            <person name="Drula E."/>
            <person name="Lipzen A."/>
            <person name="Balint B."/>
            <person name="Henrissat B."/>
            <person name="Andreopoulos B."/>
            <person name="Martin F.M."/>
            <person name="Harder C.B."/>
            <person name="Rigling D."/>
            <person name="Ford K.L."/>
            <person name="Foster G.D."/>
            <person name="Pangilinan J."/>
            <person name="Papanicolaou A."/>
            <person name="Barry K."/>
            <person name="LaButti K."/>
            <person name="Viragh M."/>
            <person name="Koriabine M."/>
            <person name="Yan M."/>
            <person name="Riley R."/>
            <person name="Champramary S."/>
            <person name="Plett K.L."/>
            <person name="Tsai I.J."/>
            <person name="Slot J."/>
            <person name="Sipos G."/>
            <person name="Plett J."/>
            <person name="Nagy L.G."/>
            <person name="Grigoriev I.V."/>
        </authorList>
    </citation>
    <scope>NUCLEOTIDE SEQUENCE</scope>
    <source>
        <strain evidence="4">ICMP 16352</strain>
    </source>
</reference>
<dbReference type="GO" id="GO:0005811">
    <property type="term" value="C:lipid droplet"/>
    <property type="evidence" value="ECO:0007669"/>
    <property type="project" value="TreeGrafter"/>
</dbReference>
<accession>A0AA39UEM4</accession>
<proteinExistence type="inferred from homology"/>
<dbReference type="PANTHER" id="PTHR12286">
    <property type="entry name" value="SACCHAROPINE DEHYDROGENASE-LIKE OXIDOREDUCTASE"/>
    <property type="match status" value="1"/>
</dbReference>
<dbReference type="InterPro" id="IPR036291">
    <property type="entry name" value="NAD(P)-bd_dom_sf"/>
</dbReference>
<evidence type="ECO:0000313" key="4">
    <source>
        <dbReference type="EMBL" id="KAK0486357.1"/>
    </source>
</evidence>
<evidence type="ECO:0000313" key="5">
    <source>
        <dbReference type="Proteomes" id="UP001175227"/>
    </source>
</evidence>
<dbReference type="GO" id="GO:0005739">
    <property type="term" value="C:mitochondrion"/>
    <property type="evidence" value="ECO:0007669"/>
    <property type="project" value="TreeGrafter"/>
</dbReference>
<dbReference type="InterPro" id="IPR051276">
    <property type="entry name" value="Saccharopine_DH-like_oxidrdct"/>
</dbReference>
<sequence>MSKKTDLLVLGATGITGRQTIRYLASHPQRSSFTFSIAGRRKDALNAIVAEFSLPDTVNVLEVEAAVKTTKVVINTVGPFWTYGTPVVRACVQNGIHYVDLTGEHFWVKDIIQEFDYFATKTGSIITVQSAVDSSTTAWHFDGVASGGSLATMFTMIEDSHYALSPIIGMLQEKSFGLVRKLHIPYSDETLVGGHWFMSNVDRAIVQRTWGLLEYDAIEARLEGDTERLEAAEKVRYGPRFTYGELSIRPNVFMAAIASLGLFLSLMGLMITPVCANANNRYASSSKSLFASPGKVPTTRKWN</sequence>
<organism evidence="4 5">
    <name type="scientific">Armillaria novae-zelandiae</name>
    <dbReference type="NCBI Taxonomy" id="153914"/>
    <lineage>
        <taxon>Eukaryota</taxon>
        <taxon>Fungi</taxon>
        <taxon>Dikarya</taxon>
        <taxon>Basidiomycota</taxon>
        <taxon>Agaricomycotina</taxon>
        <taxon>Agaricomycetes</taxon>
        <taxon>Agaricomycetidae</taxon>
        <taxon>Agaricales</taxon>
        <taxon>Marasmiineae</taxon>
        <taxon>Physalacriaceae</taxon>
        <taxon>Armillaria</taxon>
    </lineage>
</organism>
<dbReference type="Gene3D" id="3.40.50.720">
    <property type="entry name" value="NAD(P)-binding Rossmann-like Domain"/>
    <property type="match status" value="1"/>
</dbReference>
<feature type="transmembrane region" description="Helical" evidence="2">
    <location>
        <begin position="252"/>
        <end position="276"/>
    </location>
</feature>
<comment type="caution">
    <text evidence="4">The sequence shown here is derived from an EMBL/GenBank/DDBJ whole genome shotgun (WGS) entry which is preliminary data.</text>
</comment>
<keyword evidence="5" id="KW-1185">Reference proteome</keyword>
<dbReference type="AlphaFoldDB" id="A0AA39UEM4"/>
<dbReference type="GO" id="GO:0009247">
    <property type="term" value="P:glycolipid biosynthetic process"/>
    <property type="evidence" value="ECO:0007669"/>
    <property type="project" value="TreeGrafter"/>
</dbReference>
<feature type="domain" description="Saccharopine dehydrogenase NADP binding" evidence="3">
    <location>
        <begin position="8"/>
        <end position="102"/>
    </location>
</feature>
<keyword evidence="2" id="KW-0472">Membrane</keyword>
<dbReference type="InterPro" id="IPR005097">
    <property type="entry name" value="Sacchrp_dh_NADP-bd"/>
</dbReference>
<dbReference type="Pfam" id="PF03435">
    <property type="entry name" value="Sacchrp_dh_NADP"/>
    <property type="match status" value="1"/>
</dbReference>
<gene>
    <name evidence="4" type="ORF">IW261DRAFT_1455077</name>
</gene>
<dbReference type="SUPFAM" id="SSF51735">
    <property type="entry name" value="NAD(P)-binding Rossmann-fold domains"/>
    <property type="match status" value="1"/>
</dbReference>
<dbReference type="PANTHER" id="PTHR12286:SF5">
    <property type="entry name" value="SACCHAROPINE DEHYDROGENASE-LIKE OXIDOREDUCTASE"/>
    <property type="match status" value="1"/>
</dbReference>
<evidence type="ECO:0000256" key="2">
    <source>
        <dbReference type="SAM" id="Phobius"/>
    </source>
</evidence>
<dbReference type="GO" id="GO:0005886">
    <property type="term" value="C:plasma membrane"/>
    <property type="evidence" value="ECO:0007669"/>
    <property type="project" value="TreeGrafter"/>
</dbReference>
<dbReference type="EMBL" id="JAUEPR010000004">
    <property type="protein sequence ID" value="KAK0486357.1"/>
    <property type="molecule type" value="Genomic_DNA"/>
</dbReference>